<protein>
    <recommendedName>
        <fullName evidence="2">Excisionase</fullName>
    </recommendedName>
</protein>
<proteinExistence type="predicted"/>
<dbReference type="InterPro" id="IPR038137">
    <property type="entry name" value="Excisionase-like_sf"/>
</dbReference>
<dbReference type="SUPFAM" id="SSF46955">
    <property type="entry name" value="Putative DNA-binding domain"/>
    <property type="match status" value="1"/>
</dbReference>
<dbReference type="AlphaFoldDB" id="A0A455W3F1"/>
<dbReference type="EMBL" id="AP019537">
    <property type="protein sequence ID" value="BBJ03766.1"/>
    <property type="molecule type" value="Genomic_DNA"/>
</dbReference>
<evidence type="ECO:0008006" key="2">
    <source>
        <dbReference type="Google" id="ProtNLM"/>
    </source>
</evidence>
<accession>A0A455W3F1</accession>
<evidence type="ECO:0000313" key="1">
    <source>
        <dbReference type="EMBL" id="BBJ03766.1"/>
    </source>
</evidence>
<dbReference type="Gene3D" id="1.10.1660.20">
    <property type="match status" value="1"/>
</dbReference>
<sequence length="67" mass="7528">MAKLKSLEKWREETFEEPGPSMRVVYKWANNGNIPGARKIGGLWFVDPDKVKQTTGNPLVDKVLQAG</sequence>
<gene>
    <name evidence="1" type="ORF">YBY_16140</name>
</gene>
<organism evidence="1">
    <name type="scientific">Marinobacter nauticus</name>
    <name type="common">Marinobacter hydrocarbonoclasticus</name>
    <name type="synonym">Marinobacter aquaeolei</name>
    <dbReference type="NCBI Taxonomy" id="2743"/>
    <lineage>
        <taxon>Bacteria</taxon>
        <taxon>Pseudomonadati</taxon>
        <taxon>Pseudomonadota</taxon>
        <taxon>Gammaproteobacteria</taxon>
        <taxon>Pseudomonadales</taxon>
        <taxon>Marinobacteraceae</taxon>
        <taxon>Marinobacter</taxon>
    </lineage>
</organism>
<dbReference type="InterPro" id="IPR009061">
    <property type="entry name" value="DNA-bd_dom_put_sf"/>
</dbReference>
<reference evidence="1" key="1">
    <citation type="submission" date="2019-03" db="EMBL/GenBank/DDBJ databases">
        <title>Whole genome analysis of nitrate-reducing bacteria Marinobacter hydrocarbonoclasticus YB03.</title>
        <authorList>
            <person name="Azam A.H."/>
            <person name="Yuk S.R."/>
            <person name="Kamarisima K."/>
            <person name="Miyanaga K."/>
            <person name="Tanji Y."/>
        </authorList>
    </citation>
    <scope>NUCLEOTIDE SEQUENCE</scope>
    <source>
        <strain evidence="1">YB03</strain>
    </source>
</reference>
<name>A0A455W3F1_MARNT</name>